<dbReference type="InterPro" id="IPR052055">
    <property type="entry name" value="Hepadnavirus_pol/RT"/>
</dbReference>
<evidence type="ECO:0000313" key="4">
    <source>
        <dbReference type="Proteomes" id="UP001652642"/>
    </source>
</evidence>
<dbReference type="Pfam" id="PF00078">
    <property type="entry name" value="RVT_1"/>
    <property type="match status" value="1"/>
</dbReference>
<dbReference type="PROSITE" id="PS50878">
    <property type="entry name" value="RT_POL"/>
    <property type="match status" value="1"/>
</dbReference>
<dbReference type="EC" id="3.1.26.4" evidence="2"/>
<dbReference type="InterPro" id="IPR000477">
    <property type="entry name" value="RT_dom"/>
</dbReference>
<sequence length="436" mass="49994">MLLVCSVRRLMRSLRTSIRAKRQQGLTPYSSNLGGQSSNGVPSFLSSHTNNLHHHLTVPSLTKVRLGLHRPLRLQLASNPSPTNGSLTNRLDKSPSNIFDLTETISKAHHTTRLSPHLQNWYKIMQDSWVLNIISSGYRLEFIELPPLGWIKSTSFDPILEEEILALLAKQAIQKVPLRDIQNGFYSRYFTVPKKDSGLRLILDLRDLNTYLRPCHFRMVTLEGIIHLLKKGDWFVVVDLKDAYFHITIHQKYRKYLRLSFMDTICQYVVLPFGLSTAPTTFTKCMALVAAYLRLQGIQMYPYIDDWLIVSRSRGEAVKDTQQVLHTLQALGLTINYDKSHLEPLQVMDCIGACSGHVWTLCLLACFYLPNVSRRSRRQFKSSNPMAESQHSLRNICWVSWHRQPAPYPMRTSRCAHSSFGYSPYSILCENVNTSD</sequence>
<protein>
    <recommendedName>
        <fullName evidence="2">ribonuclease H</fullName>
        <ecNumber evidence="2">3.1.26.4</ecNumber>
    </recommendedName>
</protein>
<evidence type="ECO:0000313" key="5">
    <source>
        <dbReference type="RefSeq" id="XP_072852691.1"/>
    </source>
</evidence>
<dbReference type="InterPro" id="IPR043502">
    <property type="entry name" value="DNA/RNA_pol_sf"/>
</dbReference>
<gene>
    <name evidence="5" type="primary">LOC140706461</name>
</gene>
<keyword evidence="4" id="KW-1185">Reference proteome</keyword>
<name>A0ABM5G4X1_9SAUR</name>
<dbReference type="GeneID" id="140706461"/>
<feature type="domain" description="Reverse transcriptase" evidence="3">
    <location>
        <begin position="173"/>
        <end position="364"/>
    </location>
</feature>
<evidence type="ECO:0000256" key="1">
    <source>
        <dbReference type="ARBA" id="ARBA00010879"/>
    </source>
</evidence>
<dbReference type="Proteomes" id="UP001652642">
    <property type="component" value="Chromosome 4"/>
</dbReference>
<organism evidence="4 5">
    <name type="scientific">Pogona vitticeps</name>
    <name type="common">central bearded dragon</name>
    <dbReference type="NCBI Taxonomy" id="103695"/>
    <lineage>
        <taxon>Eukaryota</taxon>
        <taxon>Metazoa</taxon>
        <taxon>Chordata</taxon>
        <taxon>Craniata</taxon>
        <taxon>Vertebrata</taxon>
        <taxon>Euteleostomi</taxon>
        <taxon>Lepidosauria</taxon>
        <taxon>Squamata</taxon>
        <taxon>Bifurcata</taxon>
        <taxon>Unidentata</taxon>
        <taxon>Episquamata</taxon>
        <taxon>Toxicofera</taxon>
        <taxon>Iguania</taxon>
        <taxon>Acrodonta</taxon>
        <taxon>Agamidae</taxon>
        <taxon>Amphibolurinae</taxon>
        <taxon>Pogona</taxon>
    </lineage>
</organism>
<dbReference type="CDD" id="cd03714">
    <property type="entry name" value="RT_DIRS1"/>
    <property type="match status" value="1"/>
</dbReference>
<evidence type="ECO:0000259" key="3">
    <source>
        <dbReference type="PROSITE" id="PS50878"/>
    </source>
</evidence>
<dbReference type="Gene3D" id="3.30.70.270">
    <property type="match status" value="1"/>
</dbReference>
<dbReference type="SUPFAM" id="SSF56672">
    <property type="entry name" value="DNA/RNA polymerases"/>
    <property type="match status" value="1"/>
</dbReference>
<dbReference type="InterPro" id="IPR043128">
    <property type="entry name" value="Rev_trsase/Diguanyl_cyclase"/>
</dbReference>
<dbReference type="PANTHER" id="PTHR33050:SF7">
    <property type="entry name" value="RIBONUCLEASE H"/>
    <property type="match status" value="1"/>
</dbReference>
<comment type="similarity">
    <text evidence="1">Belongs to the beta type-B retroviral polymerase family. HERV class-II K(HML-2) pol subfamily.</text>
</comment>
<proteinExistence type="inferred from homology"/>
<dbReference type="Gene3D" id="3.10.10.10">
    <property type="entry name" value="HIV Type 1 Reverse Transcriptase, subunit A, domain 1"/>
    <property type="match status" value="1"/>
</dbReference>
<reference evidence="5" key="1">
    <citation type="submission" date="2025-08" db="UniProtKB">
        <authorList>
            <consortium name="RefSeq"/>
        </authorList>
    </citation>
    <scope>IDENTIFICATION</scope>
</reference>
<dbReference type="RefSeq" id="XP_072852691.1">
    <property type="nucleotide sequence ID" value="XM_072996590.1"/>
</dbReference>
<accession>A0ABM5G4X1</accession>
<evidence type="ECO:0000256" key="2">
    <source>
        <dbReference type="ARBA" id="ARBA00012180"/>
    </source>
</evidence>
<dbReference type="PANTHER" id="PTHR33050">
    <property type="entry name" value="REVERSE TRANSCRIPTASE DOMAIN-CONTAINING PROTEIN"/>
    <property type="match status" value="1"/>
</dbReference>